<evidence type="ECO:0000313" key="3">
    <source>
        <dbReference type="Proteomes" id="UP000460257"/>
    </source>
</evidence>
<dbReference type="InterPro" id="IPR016181">
    <property type="entry name" value="Acyl_CoA_acyltransferase"/>
</dbReference>
<dbReference type="InterPro" id="IPR051531">
    <property type="entry name" value="N-acetyltransferase"/>
</dbReference>
<dbReference type="GO" id="GO:0016747">
    <property type="term" value="F:acyltransferase activity, transferring groups other than amino-acyl groups"/>
    <property type="evidence" value="ECO:0007669"/>
    <property type="project" value="InterPro"/>
</dbReference>
<dbReference type="PANTHER" id="PTHR43792:SF1">
    <property type="entry name" value="N-ACETYLTRANSFERASE DOMAIN-CONTAINING PROTEIN"/>
    <property type="match status" value="1"/>
</dbReference>
<comment type="caution">
    <text evidence="2">The sequence shown here is derived from an EMBL/GenBank/DDBJ whole genome shotgun (WGS) entry which is preliminary data.</text>
</comment>
<dbReference type="SUPFAM" id="SSF55729">
    <property type="entry name" value="Acyl-CoA N-acyltransferases (Nat)"/>
    <property type="match status" value="1"/>
</dbReference>
<protein>
    <submittedName>
        <fullName evidence="2">GNAT family N-acetyltransferase</fullName>
    </submittedName>
</protein>
<name>A0A6N7IWW3_9FIRM</name>
<gene>
    <name evidence="2" type="ORF">FRC54_02260</name>
</gene>
<evidence type="ECO:0000313" key="2">
    <source>
        <dbReference type="EMBL" id="MQN00804.1"/>
    </source>
</evidence>
<proteinExistence type="predicted"/>
<accession>A0A6N7IWW3</accession>
<sequence>MGQVRFFLKNKTAEDEAFLKNNALSPDIAHDVAVCDSAEDAEELKKKQVAVICYERNEKLSGRYIIDSLSALDDEFIKKVHDAFYRVPRVILETERTIIRQCDPERDVLPMTKLYSKPHVTDYIENLYPLAQETVYQREYFDNIYDLYDFGMWNVFLKSTGKLIGRCGLEYMDPPAELFYTTDPTLELSRTEDPWLELGYVIDPGLWHTGLGFETTSAVMSLAIQKGHSHFFAEIDPKNISSKGLVKKLGFRKTKPDLWVRII</sequence>
<dbReference type="Gene3D" id="3.40.630.30">
    <property type="match status" value="1"/>
</dbReference>
<dbReference type="PANTHER" id="PTHR43792">
    <property type="entry name" value="GNAT FAMILY, PUTATIVE (AFU_ORTHOLOGUE AFUA_3G00765)-RELATED-RELATED"/>
    <property type="match status" value="1"/>
</dbReference>
<dbReference type="Pfam" id="PF13302">
    <property type="entry name" value="Acetyltransf_3"/>
    <property type="match status" value="1"/>
</dbReference>
<keyword evidence="3" id="KW-1185">Reference proteome</keyword>
<dbReference type="InterPro" id="IPR000182">
    <property type="entry name" value="GNAT_dom"/>
</dbReference>
<evidence type="ECO:0000259" key="1">
    <source>
        <dbReference type="PROSITE" id="PS51186"/>
    </source>
</evidence>
<feature type="domain" description="N-acetyltransferase" evidence="1">
    <location>
        <begin position="106"/>
        <end position="263"/>
    </location>
</feature>
<dbReference type="EMBL" id="VOGC01000002">
    <property type="protein sequence ID" value="MQN00804.1"/>
    <property type="molecule type" value="Genomic_DNA"/>
</dbReference>
<dbReference type="PROSITE" id="PS51186">
    <property type="entry name" value="GNAT"/>
    <property type="match status" value="1"/>
</dbReference>
<reference evidence="2" key="1">
    <citation type="journal article" date="2020" name="Appl. Environ. Microbiol.">
        <title>Medium-Chain Fatty Acid Synthesis by 'Candidatus Weimeria bifida' gen. nov., sp. nov., and 'Candidatus Pseudoramibacter fermentans' sp. nov.</title>
        <authorList>
            <person name="Scarborough M.J."/>
            <person name="Myers K.S."/>
            <person name="Donohue T.J."/>
            <person name="Noguera D.R."/>
        </authorList>
    </citation>
    <scope>NUCLEOTIDE SEQUENCE</scope>
    <source>
        <strain evidence="2">LCO1.1</strain>
    </source>
</reference>
<dbReference type="AlphaFoldDB" id="A0A6N7IWW3"/>
<organism evidence="2 3">
    <name type="scientific">Candidatus Weimeria bifida</name>
    <dbReference type="NCBI Taxonomy" id="2599074"/>
    <lineage>
        <taxon>Bacteria</taxon>
        <taxon>Bacillati</taxon>
        <taxon>Bacillota</taxon>
        <taxon>Clostridia</taxon>
        <taxon>Lachnospirales</taxon>
        <taxon>Lachnospiraceae</taxon>
        <taxon>Candidatus Weimeria</taxon>
    </lineage>
</organism>
<dbReference type="Proteomes" id="UP000460257">
    <property type="component" value="Unassembled WGS sequence"/>
</dbReference>